<evidence type="ECO:0000259" key="2">
    <source>
        <dbReference type="Pfam" id="PF07853"/>
    </source>
</evidence>
<feature type="transmembrane region" description="Helical" evidence="1">
    <location>
        <begin position="64"/>
        <end position="84"/>
    </location>
</feature>
<sequence>MRKVNRKKDSRPVLEISRTYEDWFLDAASLIGLILLVSCLIYYWPLLPNTIPTHFGFSGQPDDWGGKSTVIILPVTAVLLYILLSAVSYFPHTYNYPWAITEKNARAQYLLARSLLGWMKAEIIWLFLYLTWITILIALGQKDSLGPASIFIFLGVIFGTVGIYFLLSARAQ</sequence>
<name>A0ABT1Y2S0_9FIRM</name>
<dbReference type="EMBL" id="JANPWE010000002">
    <property type="protein sequence ID" value="MCR6545173.1"/>
    <property type="molecule type" value="Genomic_DNA"/>
</dbReference>
<dbReference type="RefSeq" id="WP_157677261.1">
    <property type="nucleotide sequence ID" value="NZ_CP022121.1"/>
</dbReference>
<gene>
    <name evidence="3" type="ORF">NVS47_06535</name>
</gene>
<dbReference type="Proteomes" id="UP001524944">
    <property type="component" value="Unassembled WGS sequence"/>
</dbReference>
<evidence type="ECO:0000313" key="3">
    <source>
        <dbReference type="EMBL" id="MCR6545173.1"/>
    </source>
</evidence>
<keyword evidence="1" id="KW-0472">Membrane</keyword>
<accession>A0ABT1Y2S0</accession>
<reference evidence="3 4" key="1">
    <citation type="submission" date="2022-08" db="EMBL/GenBank/DDBJ databases">
        <title>Proteogenomics of the novel Dehalobacterium formicoaceticum strain EZ94 highlights a key role of methyltransferases during anaerobic dichloromethane degradation.</title>
        <authorList>
            <person name="Wasmund K."/>
        </authorList>
    </citation>
    <scope>NUCLEOTIDE SEQUENCE [LARGE SCALE GENOMIC DNA]</scope>
    <source>
        <strain evidence="3 4">EZ94</strain>
    </source>
</reference>
<comment type="caution">
    <text evidence="3">The sequence shown here is derived from an EMBL/GenBank/DDBJ whole genome shotgun (WGS) entry which is preliminary data.</text>
</comment>
<feature type="domain" description="DUF1648" evidence="2">
    <location>
        <begin position="34"/>
        <end position="76"/>
    </location>
</feature>
<dbReference type="Pfam" id="PF07853">
    <property type="entry name" value="DUF1648"/>
    <property type="match status" value="1"/>
</dbReference>
<feature type="transmembrane region" description="Helical" evidence="1">
    <location>
        <begin position="23"/>
        <end position="44"/>
    </location>
</feature>
<keyword evidence="1" id="KW-1133">Transmembrane helix</keyword>
<protein>
    <submittedName>
        <fullName evidence="3">DUF1648 domain-containing protein</fullName>
    </submittedName>
</protein>
<feature type="transmembrane region" description="Helical" evidence="1">
    <location>
        <begin position="146"/>
        <end position="167"/>
    </location>
</feature>
<evidence type="ECO:0000256" key="1">
    <source>
        <dbReference type="SAM" id="Phobius"/>
    </source>
</evidence>
<organism evidence="3 4">
    <name type="scientific">Dehalobacterium formicoaceticum</name>
    <dbReference type="NCBI Taxonomy" id="51515"/>
    <lineage>
        <taxon>Bacteria</taxon>
        <taxon>Bacillati</taxon>
        <taxon>Bacillota</taxon>
        <taxon>Clostridia</taxon>
        <taxon>Eubacteriales</taxon>
        <taxon>Peptococcaceae</taxon>
        <taxon>Dehalobacterium</taxon>
    </lineage>
</organism>
<keyword evidence="4" id="KW-1185">Reference proteome</keyword>
<dbReference type="InterPro" id="IPR012867">
    <property type="entry name" value="DUF1648"/>
</dbReference>
<proteinExistence type="predicted"/>
<keyword evidence="1" id="KW-0812">Transmembrane</keyword>
<feature type="transmembrane region" description="Helical" evidence="1">
    <location>
        <begin position="123"/>
        <end position="140"/>
    </location>
</feature>
<evidence type="ECO:0000313" key="4">
    <source>
        <dbReference type="Proteomes" id="UP001524944"/>
    </source>
</evidence>